<proteinExistence type="predicted"/>
<dbReference type="Pfam" id="PF06985">
    <property type="entry name" value="HET"/>
    <property type="match status" value="1"/>
</dbReference>
<sequence length="624" mass="70004">MSDTLVYHPLDVGHVRIFRLGSRTSSGDISGSLIATKLEDAPPYFTLSYCWGTEPTDTEIQINNLSFHVSPGLAAAIRRLQELGSDDDAAPDVQWVWIDKICINQNDPIERGQQVQLMGSIFSKAVRTLIWLGTDLDASLSAWNLVDQIFDVFRRENPLANGVADIPFGIYSIASHTAYGLPYWDDDLWLQLNRLLERPWFKRVWVIQEVVLSQNDPLILHGQKIYQWQRLAWAASWLRRSGYLRLAQVPNQMLNVDMISNIRRSKTPWNLDALLVATSVKSQATDQRDKVYGLLGLAAECQNPEEIPTELRVDYTLSVLEVYQRVASFLLHKYKSLAILTRVRGLEGDICRKQRKHDLSMLPSWVPDWSDFTVPEREVAKSFSWIYHGQNSQPDRLGFPSYFESSSKLPAKVKPSGPLIRLGGLMVDDITNVIPFVTSPGSVKMESPRGKSSMIAFLKLASSLEKNSDTEWIECFIRATTADQCQISGRSSEQLLKDGSAYLLHLIRDTELQISIQNNHDIISSLVTLSIGGDSSSFMTLARNFCFNRQFFVTSGQRMGIGPSGVQPGDCVAVIFGGGVPCVLRRQDKGFSFVGESYVHGIMKGEAMEAWKTGEIPEDSIELC</sequence>
<evidence type="ECO:0000313" key="2">
    <source>
        <dbReference type="EMBL" id="RGP71811.1"/>
    </source>
</evidence>
<dbReference type="InterPro" id="IPR052895">
    <property type="entry name" value="HetReg/Transcr_Mod"/>
</dbReference>
<reference evidence="2 3" key="1">
    <citation type="journal article" date="2018" name="PLoS Pathog.">
        <title>Evolution of structural diversity of trichothecenes, a family of toxins produced by plant pathogenic and entomopathogenic fungi.</title>
        <authorList>
            <person name="Proctor R.H."/>
            <person name="McCormick S.P."/>
            <person name="Kim H.S."/>
            <person name="Cardoza R.E."/>
            <person name="Stanley A.M."/>
            <person name="Lindo L."/>
            <person name="Kelly A."/>
            <person name="Brown D.W."/>
            <person name="Lee T."/>
            <person name="Vaughan M.M."/>
            <person name="Alexander N.J."/>
            <person name="Busman M."/>
            <person name="Gutierrez S."/>
        </authorList>
    </citation>
    <scope>NUCLEOTIDE SEQUENCE [LARGE SCALE GENOMIC DNA]</scope>
    <source>
        <strain evidence="2 3">NRRL 3299</strain>
    </source>
</reference>
<dbReference type="PANTHER" id="PTHR24148">
    <property type="entry name" value="ANKYRIN REPEAT DOMAIN-CONTAINING PROTEIN 39 HOMOLOG-RELATED"/>
    <property type="match status" value="1"/>
</dbReference>
<dbReference type="InterPro" id="IPR010730">
    <property type="entry name" value="HET"/>
</dbReference>
<dbReference type="Proteomes" id="UP000266152">
    <property type="component" value="Unassembled WGS sequence"/>
</dbReference>
<organism evidence="2 3">
    <name type="scientific">Fusarium sporotrichioides</name>
    <dbReference type="NCBI Taxonomy" id="5514"/>
    <lineage>
        <taxon>Eukaryota</taxon>
        <taxon>Fungi</taxon>
        <taxon>Dikarya</taxon>
        <taxon>Ascomycota</taxon>
        <taxon>Pezizomycotina</taxon>
        <taxon>Sordariomycetes</taxon>
        <taxon>Hypocreomycetidae</taxon>
        <taxon>Hypocreales</taxon>
        <taxon>Nectriaceae</taxon>
        <taxon>Fusarium</taxon>
    </lineage>
</organism>
<dbReference type="EMBL" id="PXOF01000039">
    <property type="protein sequence ID" value="RGP71811.1"/>
    <property type="molecule type" value="Genomic_DNA"/>
</dbReference>
<gene>
    <name evidence="2" type="ORF">FSPOR_3177</name>
</gene>
<keyword evidence="3" id="KW-1185">Reference proteome</keyword>
<name>A0A395SHF4_FUSSP</name>
<feature type="domain" description="Heterokaryon incompatibility" evidence="1">
    <location>
        <begin position="44"/>
        <end position="209"/>
    </location>
</feature>
<protein>
    <submittedName>
        <fullName evidence="2">Het domain-containing</fullName>
    </submittedName>
</protein>
<evidence type="ECO:0000259" key="1">
    <source>
        <dbReference type="Pfam" id="PF06985"/>
    </source>
</evidence>
<dbReference type="Pfam" id="PF26639">
    <property type="entry name" value="Het-6_barrel"/>
    <property type="match status" value="1"/>
</dbReference>
<dbReference type="AlphaFoldDB" id="A0A395SHF4"/>
<evidence type="ECO:0000313" key="3">
    <source>
        <dbReference type="Proteomes" id="UP000266152"/>
    </source>
</evidence>
<dbReference type="PANTHER" id="PTHR24148:SF64">
    <property type="entry name" value="HETEROKARYON INCOMPATIBILITY DOMAIN-CONTAINING PROTEIN"/>
    <property type="match status" value="1"/>
</dbReference>
<comment type="caution">
    <text evidence="2">The sequence shown here is derived from an EMBL/GenBank/DDBJ whole genome shotgun (WGS) entry which is preliminary data.</text>
</comment>
<accession>A0A395SHF4</accession>
<dbReference type="STRING" id="5514.A0A395SHF4"/>